<comment type="catalytic activity">
    <reaction evidence="4">
        <text>a uridine in tRNA = a pseudouridine in tRNA</text>
        <dbReference type="Rhea" id="RHEA:54572"/>
        <dbReference type="Rhea" id="RHEA-COMP:13339"/>
        <dbReference type="Rhea" id="RHEA-COMP:13934"/>
        <dbReference type="ChEBI" id="CHEBI:65314"/>
        <dbReference type="ChEBI" id="CHEBI:65315"/>
    </reaction>
</comment>
<keyword evidence="3" id="KW-0413">Isomerase</keyword>
<sequence length="465" mass="52956">MYPRQMRMNPRRGGFNVRGPPPGRGGFNNPIFPPGRGGFDTFIPPGRGGFINQPFPGRGGFNNQPFPGRGGFGPQMYPMRGGFNQEYSRPGNRRGGRSNHMHPGRGGLGNYPGGWDDRFPNRRNNQGKGLMHKQRGNLHQKPKKSVYRHQDQLSENEVGITEYINDLEGFTGIIKARYSDFHVNEINVDGTVAKLTSTNPPTDFGSNVDKKDYKDTEESPLELIPQESWEKMKELVTSENGEPIDLDTENMTKQERTKVHQCVKTYFGQKIVASTITTEKIDRRFEWPDDKGEYVHFLVYKESLDTMDACLKISDCVNMSPANFTYGGVKDKRAKTTQWFCVKRVNPWKLMKRTRPLKNVRLGNYEFKDAPLKLGHLQGNRFKIALRNVTGSDELINQSMQSIKEKGFINYYGLQRFGNDKEVPTYEIGVNLLLGKWKEATQLILKPKTSDDPSEDVSKAKKDLF</sequence>
<feature type="region of interest" description="Disordered" evidence="5">
    <location>
        <begin position="82"/>
        <end position="117"/>
    </location>
</feature>
<evidence type="ECO:0000256" key="2">
    <source>
        <dbReference type="ARBA" id="ARBA00022694"/>
    </source>
</evidence>
<protein>
    <recommendedName>
        <fullName evidence="6">TRUD domain-containing protein</fullName>
    </recommendedName>
</protein>
<dbReference type="InterPro" id="IPR042214">
    <property type="entry name" value="TruD_catalytic"/>
</dbReference>
<dbReference type="SUPFAM" id="SSF55120">
    <property type="entry name" value="Pseudouridine synthase"/>
    <property type="match status" value="1"/>
</dbReference>
<dbReference type="Gene3D" id="3.30.2350.20">
    <property type="entry name" value="TruD, catalytic domain"/>
    <property type="match status" value="1"/>
</dbReference>
<dbReference type="PROSITE" id="PS50984">
    <property type="entry name" value="TRUD"/>
    <property type="match status" value="1"/>
</dbReference>
<dbReference type="Pfam" id="PF01142">
    <property type="entry name" value="TruD"/>
    <property type="match status" value="1"/>
</dbReference>
<feature type="region of interest" description="Disordered" evidence="5">
    <location>
        <begin position="130"/>
        <end position="149"/>
    </location>
</feature>
<evidence type="ECO:0000313" key="8">
    <source>
        <dbReference type="Proteomes" id="UP001162164"/>
    </source>
</evidence>
<evidence type="ECO:0000256" key="5">
    <source>
        <dbReference type="SAM" id="MobiDB-lite"/>
    </source>
</evidence>
<dbReference type="CDD" id="cd02576">
    <property type="entry name" value="PseudoU_synth_ScPUS7"/>
    <property type="match status" value="1"/>
</dbReference>
<comment type="caution">
    <text evidence="7">The sequence shown here is derived from an EMBL/GenBank/DDBJ whole genome shotgun (WGS) entry which is preliminary data.</text>
</comment>
<evidence type="ECO:0000256" key="1">
    <source>
        <dbReference type="ARBA" id="ARBA00007953"/>
    </source>
</evidence>
<accession>A0ABQ9JND4</accession>
<dbReference type="InterPro" id="IPR020103">
    <property type="entry name" value="PsdUridine_synth_cat_dom_sf"/>
</dbReference>
<evidence type="ECO:0000259" key="6">
    <source>
        <dbReference type="PROSITE" id="PS50984"/>
    </source>
</evidence>
<dbReference type="InterPro" id="IPR001656">
    <property type="entry name" value="PsdUridine_synth_TruD"/>
</dbReference>
<feature type="domain" description="TRUD" evidence="6">
    <location>
        <begin position="407"/>
        <end position="465"/>
    </location>
</feature>
<feature type="compositionally biased region" description="Basic residues" evidence="5">
    <location>
        <begin position="91"/>
        <end position="103"/>
    </location>
</feature>
<name>A0ABQ9JND4_9CUCU</name>
<dbReference type="EMBL" id="JAPWTJ010000330">
    <property type="protein sequence ID" value="KAJ8979560.1"/>
    <property type="molecule type" value="Genomic_DNA"/>
</dbReference>
<feature type="compositionally biased region" description="Basic and acidic residues" evidence="5">
    <location>
        <begin position="208"/>
        <end position="217"/>
    </location>
</feature>
<dbReference type="Proteomes" id="UP001162164">
    <property type="component" value="Unassembled WGS sequence"/>
</dbReference>
<dbReference type="PANTHER" id="PTHR13326:SF31">
    <property type="entry name" value="PSEUDOURIDYLATE SYNTHASE 7 HOMOLOG"/>
    <property type="match status" value="1"/>
</dbReference>
<organism evidence="7 8">
    <name type="scientific">Molorchus minor</name>
    <dbReference type="NCBI Taxonomy" id="1323400"/>
    <lineage>
        <taxon>Eukaryota</taxon>
        <taxon>Metazoa</taxon>
        <taxon>Ecdysozoa</taxon>
        <taxon>Arthropoda</taxon>
        <taxon>Hexapoda</taxon>
        <taxon>Insecta</taxon>
        <taxon>Pterygota</taxon>
        <taxon>Neoptera</taxon>
        <taxon>Endopterygota</taxon>
        <taxon>Coleoptera</taxon>
        <taxon>Polyphaga</taxon>
        <taxon>Cucujiformia</taxon>
        <taxon>Chrysomeloidea</taxon>
        <taxon>Cerambycidae</taxon>
        <taxon>Lamiinae</taxon>
        <taxon>Monochamini</taxon>
        <taxon>Molorchus</taxon>
    </lineage>
</organism>
<evidence type="ECO:0000256" key="4">
    <source>
        <dbReference type="ARBA" id="ARBA00036943"/>
    </source>
</evidence>
<evidence type="ECO:0000313" key="7">
    <source>
        <dbReference type="EMBL" id="KAJ8979560.1"/>
    </source>
</evidence>
<feature type="region of interest" description="Disordered" evidence="5">
    <location>
        <begin position="199"/>
        <end position="219"/>
    </location>
</feature>
<proteinExistence type="inferred from homology"/>
<gene>
    <name evidence="7" type="ORF">NQ317_012949</name>
</gene>
<keyword evidence="2" id="KW-0819">tRNA processing</keyword>
<feature type="compositionally biased region" description="Basic residues" evidence="5">
    <location>
        <begin position="130"/>
        <end position="147"/>
    </location>
</feature>
<reference evidence="7" key="1">
    <citation type="journal article" date="2023" name="Insect Mol. Biol.">
        <title>Genome sequencing provides insights into the evolution of gene families encoding plant cell wall-degrading enzymes in longhorned beetles.</title>
        <authorList>
            <person name="Shin N.R."/>
            <person name="Okamura Y."/>
            <person name="Kirsch R."/>
            <person name="Pauchet Y."/>
        </authorList>
    </citation>
    <scope>NUCLEOTIDE SEQUENCE</scope>
    <source>
        <strain evidence="7">MMC_N1</strain>
    </source>
</reference>
<comment type="similarity">
    <text evidence="1">Belongs to the pseudouridine synthase TruD family.</text>
</comment>
<keyword evidence="8" id="KW-1185">Reference proteome</keyword>
<dbReference type="InterPro" id="IPR011760">
    <property type="entry name" value="PsdUridine_synth_TruD_insert"/>
</dbReference>
<evidence type="ECO:0000256" key="3">
    <source>
        <dbReference type="ARBA" id="ARBA00023235"/>
    </source>
</evidence>
<feature type="region of interest" description="Disordered" evidence="5">
    <location>
        <begin position="1"/>
        <end position="24"/>
    </location>
</feature>
<dbReference type="PANTHER" id="PTHR13326">
    <property type="entry name" value="TRNA PSEUDOURIDINE SYNTHASE D"/>
    <property type="match status" value="1"/>
</dbReference>